<dbReference type="STRING" id="392015.SAMN05421543_12835"/>
<keyword evidence="1" id="KW-0472">Membrane</keyword>
<keyword evidence="1" id="KW-1133">Transmembrane helix</keyword>
<evidence type="ECO:0000259" key="2">
    <source>
        <dbReference type="Pfam" id="PF09851"/>
    </source>
</evidence>
<evidence type="ECO:0000256" key="1">
    <source>
        <dbReference type="SAM" id="Phobius"/>
    </source>
</evidence>
<organism evidence="3 4">
    <name type="scientific">Alicyclobacillus macrosporangiidus</name>
    <dbReference type="NCBI Taxonomy" id="392015"/>
    <lineage>
        <taxon>Bacteria</taxon>
        <taxon>Bacillati</taxon>
        <taxon>Bacillota</taxon>
        <taxon>Bacilli</taxon>
        <taxon>Bacillales</taxon>
        <taxon>Alicyclobacillaceae</taxon>
        <taxon>Alicyclobacillus</taxon>
    </lineage>
</organism>
<proteinExistence type="predicted"/>
<gene>
    <name evidence="3" type="ORF">SAMN05421543_12835</name>
</gene>
<evidence type="ECO:0000313" key="4">
    <source>
        <dbReference type="Proteomes" id="UP000183508"/>
    </source>
</evidence>
<reference evidence="4" key="1">
    <citation type="submission" date="2016-10" db="EMBL/GenBank/DDBJ databases">
        <authorList>
            <person name="Varghese N."/>
        </authorList>
    </citation>
    <scope>NUCLEOTIDE SEQUENCE [LARGE SCALE GENOMIC DNA]</scope>
    <source>
        <strain evidence="4">DSM 17980</strain>
    </source>
</reference>
<keyword evidence="4" id="KW-1185">Reference proteome</keyword>
<keyword evidence="1" id="KW-0812">Transmembrane</keyword>
<evidence type="ECO:0000313" key="3">
    <source>
        <dbReference type="EMBL" id="SFV06014.1"/>
    </source>
</evidence>
<dbReference type="Pfam" id="PF09851">
    <property type="entry name" value="SHOCT"/>
    <property type="match status" value="1"/>
</dbReference>
<protein>
    <submittedName>
        <fullName evidence="3">Putative membrane protein</fullName>
    </submittedName>
</protein>
<name>A0A1I7L946_9BACL</name>
<dbReference type="RefSeq" id="WP_231493553.1">
    <property type="nucleotide sequence ID" value="NZ_FPBV01000028.1"/>
</dbReference>
<sequence length="82" mass="9641">MMMNGMGMMGFGFMSLYWILSALILIAGILLVLWTIVRVVRRGSLSQNDKEHDHAVRLLKERYARGEIDREEYLQRLKDLRD</sequence>
<dbReference type="InterPro" id="IPR018649">
    <property type="entry name" value="SHOCT"/>
</dbReference>
<dbReference type="AlphaFoldDB" id="A0A1I7L946"/>
<feature type="transmembrane region" description="Helical" evidence="1">
    <location>
        <begin position="16"/>
        <end position="37"/>
    </location>
</feature>
<accession>A0A1I7L946</accession>
<dbReference type="Proteomes" id="UP000183508">
    <property type="component" value="Unassembled WGS sequence"/>
</dbReference>
<feature type="domain" description="SHOCT" evidence="2">
    <location>
        <begin position="55"/>
        <end position="80"/>
    </location>
</feature>
<dbReference type="EMBL" id="FPBV01000028">
    <property type="protein sequence ID" value="SFV06014.1"/>
    <property type="molecule type" value="Genomic_DNA"/>
</dbReference>